<protein>
    <submittedName>
        <fullName evidence="1">Uncharacterized protein</fullName>
    </submittedName>
</protein>
<dbReference type="AlphaFoldDB" id="W2CBU6"/>
<accession>W2CBU6</accession>
<comment type="caution">
    <text evidence="1">The sequence shown here is derived from an EMBL/GenBank/DDBJ whole genome shotgun (WGS) entry which is preliminary data.</text>
</comment>
<proteinExistence type="predicted"/>
<dbReference type="EMBL" id="AYYC01000724">
    <property type="protein sequence ID" value="ETK03966.1"/>
    <property type="molecule type" value="Genomic_DNA"/>
</dbReference>
<evidence type="ECO:0000313" key="2">
    <source>
        <dbReference type="Proteomes" id="UP000018872"/>
    </source>
</evidence>
<name>W2CBU6_9BACT</name>
<gene>
    <name evidence="1" type="ORF">T229_11665</name>
</gene>
<sequence>MAGVHFQRLERLFAQYRSKVEGCLELHFFGSSQRAAGEIFRKGLTKSRRQSGAVLFRVIATGHLGSLAVGGKKQPKVVRHEHFFRVHLRRLERPFAGDQPKAEGRPEPYFFGSSQRATWGGLAVGVERQPKVVRHEHFFRVHLRRLAGILAGDRPKAEGRPELLFFELSQQATWGASRSVGRSSRR</sequence>
<evidence type="ECO:0000313" key="1">
    <source>
        <dbReference type="EMBL" id="ETK03966.1"/>
    </source>
</evidence>
<reference evidence="1 2" key="1">
    <citation type="submission" date="2013-11" db="EMBL/GenBank/DDBJ databases">
        <title>Single cell genomics of uncultured Tannerella BU063 (oral taxon 286).</title>
        <authorList>
            <person name="Beall C.J."/>
            <person name="Campbell A.G."/>
            <person name="Griffen A.L."/>
            <person name="Podar M."/>
            <person name="Leys E.J."/>
        </authorList>
    </citation>
    <scope>NUCLEOTIDE SEQUENCE [LARGE SCALE GENOMIC DNA]</scope>
    <source>
        <strain evidence="1">Cell 5</strain>
    </source>
</reference>
<organism evidence="1 2">
    <name type="scientific">Tannerella sp. oral taxon BU063 isolate Cell 5</name>
    <dbReference type="NCBI Taxonomy" id="1410950"/>
    <lineage>
        <taxon>Bacteria</taxon>
        <taxon>Pseudomonadati</taxon>
        <taxon>Bacteroidota</taxon>
        <taxon>Bacteroidia</taxon>
        <taxon>Bacteroidales</taxon>
        <taxon>Tannerellaceae</taxon>
        <taxon>Tannerella</taxon>
    </lineage>
</organism>
<dbReference type="Proteomes" id="UP000018872">
    <property type="component" value="Unassembled WGS sequence"/>
</dbReference>